<evidence type="ECO:0000256" key="1">
    <source>
        <dbReference type="ARBA" id="ARBA00022729"/>
    </source>
</evidence>
<feature type="chain" id="PRO_5024391260" evidence="2">
    <location>
        <begin position="28"/>
        <end position="1871"/>
    </location>
</feature>
<dbReference type="NCBIfam" id="TIGR02601">
    <property type="entry name" value="autotrns_rpt"/>
    <property type="match status" value="4"/>
</dbReference>
<sequence length="1871" mass="190783">MTAPKIGTLLALALASITFTQLRSVQAEDVYWDGVTGSWADSGNWVNFDGDPYGLPGSNDYAIFDSFSTSASILTTLGGPQTVGGLVFEDFESPFTLGISPVSADVLTITGINNQGILLDPTGNNNSRDVVLNFNLFAATTRVQSWTNLSDDHTITYNGTITLGNTLTFNGNGNHIVNGDILSNIGTSARSIEKNGSGTLIINGNIDTDTSTGSSVGNLRIMDGIVKVNTSTTSQLQLIFGTAAAGVQGSDNIGTLTLDNNSAVDFRLGGTLYVHRTSQGGIINSDGGGSSSPFISLNGTKTFMVGDSSSAVDLLVQVGIADGTTAASGLVKRSIGTMVMEGINTYTGATFVDRGKLILDYQANNGNNKLSDTAATNLRGGWLELRGNDSAATSETISALTIGSGSSTLAMVSTGQTTTLNIDGNLNRSALTGVINFTTNDQANTQIIVGGTTTNNPGGFLGGWATYNSNRWATKNASNQIVALDGTLQNNSSLWTSNDNIIVDGAITGPLVTPVISSLILNAASGSDLVINNHAAALIIDNEAILLGSDAAADATISGGQLMTSNITNDAINELIITNLSESRLTISSNIGSNTTYLTSTQHLNLAGPGLIELSGNSSANGNTYINGNVLVTSSNALNAYGAIVMSTGGDMTNVGARLDLSNLTTAVGRLSGGADTGDGFFDRGPGEIALGSTGNLTVHQTINSTYNGTLTGLGGSTITKKGNGILTLQTNTSTFSGRLEVLGGGVTLQSGSSTLNSLQSLLVRGGAVTSNQTSSDSSIDHIGNSAIVRLQGTTGNGLLVSSSRNTNTQTETMGALHLEGGANTLTVNNTAATPTGSVSNAMAFAASSNSLARSNGATLLVRGRNLGLTASATGIPATRITFTNTTALDAAMIGTGTTAGDTNLRILPYAIGENNTTSALTLAAVGNSFLTYGAGGTGLRALTDAEYTSTFTADNNVSLNTASAGLVGTTINSLRLVNTAGNTNISGTGNLVLTSGALLMTAGTTDNDSTISGFTNITSGPDVDEIIAFVTSANANAANAILTISSSVTDNGEAVSLTKSGAGTLVLNGTNSYTGTTTINQGVLQFSNAGNLGAGLIRLSGGTLRWDAGNTTDITAGSRPVELLGSSVYLTPNVGGNILNAGSSFDIGANNVTLANAIGNNGYGGLTKLGSGTLTLSAAPTYTGATWVADGTMNFATIAPDTTEALYLVRTTGGTVSSTITNGLNTQSIIVGGAYTNPGSNTTGVTGTLTVNGGAVNIGNGQGDDFILVGYRDASAGVATSATRGTADFRNASEVNIDVQSLHIGYLNGATPSPNNTTTSGIMFLSQSGPNLVKAGSIILGHSPIGVINSQNSNVINSEIVLGAGSNTVHTDTFIVGGAKSNGKVTISSGGDFTLRGWQGGDTGANLYIGDNDETNTNVANTSLFDLTGASDVDMNINLLIVGRMGQPNNIIARGDGTLTFDTGLIRATTILLADYNYHGDGSAGSGVPSLTRGTINQSGDATFRFMNLSKGTGVATWNWNSGTIQNLENANQTNENVVISLNGSGTATDPTLRNYIVDENQTSTFEEDASFTGTGSFTKSGEGDLLLEGTNTNTGNVLINEGSITLSGTGSMDDAAWINIGPSGSLDVTQRTGGTYTSDAVISGTGTIKATTFTVGSNTGTGNTNGVIRPGSSSNNNSASNAPTVGNLTGTLSVQGNLTLAASTERIDRAVLQIFSTTYNASSSLMTYGGDLELWADNIPTDHAAFLDGNAGANYDHIDISGQLNVSNNSGITIIGDSYIAVAGDVFNLLDWVGASLDNSFTIGERYRTGAETGLDLILPDISLSGLQWDTSLFQQHGIIVVTAVIPEPARAILIFLGLSTFLLHRKRR</sequence>
<dbReference type="RefSeq" id="WP_138088209.1">
    <property type="nucleotide sequence ID" value="NZ_VAUV01000018.1"/>
</dbReference>
<accession>A0A5R8K9C4</accession>
<reference evidence="3 4" key="1">
    <citation type="submission" date="2019-05" db="EMBL/GenBank/DDBJ databases">
        <title>Verrucobacter flavum gen. nov., sp. nov. a new member of the family Verrucomicrobiaceae.</title>
        <authorList>
            <person name="Szuroczki S."/>
            <person name="Abbaszade G."/>
            <person name="Szabo A."/>
            <person name="Felfoldi T."/>
            <person name="Schumann P."/>
            <person name="Boka K."/>
            <person name="Keki Z."/>
            <person name="Toumi M."/>
            <person name="Toth E."/>
        </authorList>
    </citation>
    <scope>NUCLEOTIDE SEQUENCE [LARGE SCALE GENOMIC DNA]</scope>
    <source>
        <strain evidence="3 4">MG-N-17</strain>
    </source>
</reference>
<protein>
    <submittedName>
        <fullName evidence="3">PEP-CTERM sorting domain-containing protein</fullName>
    </submittedName>
</protein>
<dbReference type="Pfam" id="PF12951">
    <property type="entry name" value="PATR"/>
    <property type="match status" value="5"/>
</dbReference>
<dbReference type="InterPro" id="IPR013424">
    <property type="entry name" value="Ice-binding_C"/>
</dbReference>
<dbReference type="InterPro" id="IPR013425">
    <property type="entry name" value="Autotrns_rpt"/>
</dbReference>
<name>A0A5R8K9C4_9BACT</name>
<evidence type="ECO:0000313" key="4">
    <source>
        <dbReference type="Proteomes" id="UP000306196"/>
    </source>
</evidence>
<dbReference type="NCBIfam" id="TIGR02595">
    <property type="entry name" value="PEP_CTERM"/>
    <property type="match status" value="1"/>
</dbReference>
<dbReference type="EMBL" id="VAUV01000018">
    <property type="protein sequence ID" value="TLD68891.1"/>
    <property type="molecule type" value="Genomic_DNA"/>
</dbReference>
<proteinExistence type="predicted"/>
<organism evidence="3 4">
    <name type="scientific">Phragmitibacter flavus</name>
    <dbReference type="NCBI Taxonomy" id="2576071"/>
    <lineage>
        <taxon>Bacteria</taxon>
        <taxon>Pseudomonadati</taxon>
        <taxon>Verrucomicrobiota</taxon>
        <taxon>Verrucomicrobiia</taxon>
        <taxon>Verrucomicrobiales</taxon>
        <taxon>Verrucomicrobiaceae</taxon>
        <taxon>Phragmitibacter</taxon>
    </lineage>
</organism>
<dbReference type="OrthoDB" id="173880at2"/>
<keyword evidence="1 2" id="KW-0732">Signal</keyword>
<evidence type="ECO:0000313" key="3">
    <source>
        <dbReference type="EMBL" id="TLD68891.1"/>
    </source>
</evidence>
<gene>
    <name evidence="3" type="ORF">FEM03_20690</name>
</gene>
<keyword evidence="4" id="KW-1185">Reference proteome</keyword>
<dbReference type="Proteomes" id="UP000306196">
    <property type="component" value="Unassembled WGS sequence"/>
</dbReference>
<comment type="caution">
    <text evidence="3">The sequence shown here is derived from an EMBL/GenBank/DDBJ whole genome shotgun (WGS) entry which is preliminary data.</text>
</comment>
<feature type="signal peptide" evidence="2">
    <location>
        <begin position="1"/>
        <end position="27"/>
    </location>
</feature>
<evidence type="ECO:0000256" key="2">
    <source>
        <dbReference type="SAM" id="SignalP"/>
    </source>
</evidence>